<organism evidence="1 2">
    <name type="scientific">Pelobates cultripes</name>
    <name type="common">Western spadefoot toad</name>
    <dbReference type="NCBI Taxonomy" id="61616"/>
    <lineage>
        <taxon>Eukaryota</taxon>
        <taxon>Metazoa</taxon>
        <taxon>Chordata</taxon>
        <taxon>Craniata</taxon>
        <taxon>Vertebrata</taxon>
        <taxon>Euteleostomi</taxon>
        <taxon>Amphibia</taxon>
        <taxon>Batrachia</taxon>
        <taxon>Anura</taxon>
        <taxon>Pelobatoidea</taxon>
        <taxon>Pelobatidae</taxon>
        <taxon>Pelobates</taxon>
    </lineage>
</organism>
<keyword evidence="2" id="KW-1185">Reference proteome</keyword>
<evidence type="ECO:0000313" key="1">
    <source>
        <dbReference type="EMBL" id="CAH2299969.1"/>
    </source>
</evidence>
<protein>
    <submittedName>
        <fullName evidence="1">Uncharacterized protein</fullName>
    </submittedName>
</protein>
<dbReference type="EMBL" id="OW240917">
    <property type="protein sequence ID" value="CAH2299969.1"/>
    <property type="molecule type" value="Genomic_DNA"/>
</dbReference>
<feature type="non-terminal residue" evidence="1">
    <location>
        <position position="1"/>
    </location>
</feature>
<sequence length="157" mass="18047">EHITPKQAAGGMEQDRRHMVPTKLKHIDPKQTGACWRCGNNIGDTLQAITTLWEDTQTLIQKVGKVDIPLAPEIFLLQHIPPRIPKPQRYLTYHITIVVITAIAKAWLQKDPPSIETCIPQLETIKTYERIARAHRAPQKFWVEAWRLWDAYANSPN</sequence>
<proteinExistence type="predicted"/>
<dbReference type="AlphaFoldDB" id="A0AAD1WDG0"/>
<accession>A0AAD1WDG0</accession>
<reference evidence="1" key="1">
    <citation type="submission" date="2022-03" db="EMBL/GenBank/DDBJ databases">
        <authorList>
            <person name="Alioto T."/>
            <person name="Alioto T."/>
            <person name="Gomez Garrido J."/>
        </authorList>
    </citation>
    <scope>NUCLEOTIDE SEQUENCE</scope>
</reference>
<gene>
    <name evidence="1" type="ORF">PECUL_23A009717</name>
</gene>
<evidence type="ECO:0000313" key="2">
    <source>
        <dbReference type="Proteomes" id="UP001295444"/>
    </source>
</evidence>
<name>A0AAD1WDG0_PELCU</name>
<dbReference type="Proteomes" id="UP001295444">
    <property type="component" value="Chromosome 06"/>
</dbReference>